<dbReference type="AlphaFoldDB" id="A0A9D4GMB1"/>
<evidence type="ECO:0000313" key="2">
    <source>
        <dbReference type="EMBL" id="KAH3818021.1"/>
    </source>
</evidence>
<keyword evidence="3" id="KW-1185">Reference proteome</keyword>
<reference evidence="2" key="2">
    <citation type="submission" date="2020-11" db="EMBL/GenBank/DDBJ databases">
        <authorList>
            <person name="McCartney M.A."/>
            <person name="Auch B."/>
            <person name="Kono T."/>
            <person name="Mallez S."/>
            <person name="Becker A."/>
            <person name="Gohl D.M."/>
            <person name="Silverstein K.A.T."/>
            <person name="Koren S."/>
            <person name="Bechman K.B."/>
            <person name="Herman A."/>
            <person name="Abrahante J.E."/>
            <person name="Garbe J."/>
        </authorList>
    </citation>
    <scope>NUCLEOTIDE SEQUENCE</scope>
    <source>
        <strain evidence="2">Duluth1</strain>
        <tissue evidence="2">Whole animal</tissue>
    </source>
</reference>
<sequence>MGKRKHFLRRTSSSSDNDETVKRHESECDANLSVSSSISAAHGVLFEDVLVTDAHVATITMATGSQSDDIAAIKDSLKEVFTSIRKIVSNQEGLIHVLDSKLNKLKLDCTASIDWKINSLRDDLAMSISREGKRIDQVCTTNQSLQSRMETLESGSGRQPASDRDTERTLILFLLTKHQDLTA</sequence>
<dbReference type="EMBL" id="JAIWYP010000005">
    <property type="protein sequence ID" value="KAH3818021.1"/>
    <property type="molecule type" value="Genomic_DNA"/>
</dbReference>
<comment type="caution">
    <text evidence="2">The sequence shown here is derived from an EMBL/GenBank/DDBJ whole genome shotgun (WGS) entry which is preliminary data.</text>
</comment>
<gene>
    <name evidence="2" type="ORF">DPMN_119608</name>
</gene>
<reference evidence="2" key="1">
    <citation type="journal article" date="2019" name="bioRxiv">
        <title>The Genome of the Zebra Mussel, Dreissena polymorpha: A Resource for Invasive Species Research.</title>
        <authorList>
            <person name="McCartney M.A."/>
            <person name="Auch B."/>
            <person name="Kono T."/>
            <person name="Mallez S."/>
            <person name="Zhang Y."/>
            <person name="Obille A."/>
            <person name="Becker A."/>
            <person name="Abrahante J.E."/>
            <person name="Garbe J."/>
            <person name="Badalamenti J.P."/>
            <person name="Herman A."/>
            <person name="Mangelson H."/>
            <person name="Liachko I."/>
            <person name="Sullivan S."/>
            <person name="Sone E.D."/>
            <person name="Koren S."/>
            <person name="Silverstein K.A.T."/>
            <person name="Beckman K.B."/>
            <person name="Gohl D.M."/>
        </authorList>
    </citation>
    <scope>NUCLEOTIDE SEQUENCE</scope>
    <source>
        <strain evidence="2">Duluth1</strain>
        <tissue evidence="2">Whole animal</tissue>
    </source>
</reference>
<evidence type="ECO:0000313" key="3">
    <source>
        <dbReference type="Proteomes" id="UP000828390"/>
    </source>
</evidence>
<name>A0A9D4GMB1_DREPO</name>
<accession>A0A9D4GMB1</accession>
<evidence type="ECO:0000256" key="1">
    <source>
        <dbReference type="SAM" id="MobiDB-lite"/>
    </source>
</evidence>
<organism evidence="2 3">
    <name type="scientific">Dreissena polymorpha</name>
    <name type="common">Zebra mussel</name>
    <name type="synonym">Mytilus polymorpha</name>
    <dbReference type="NCBI Taxonomy" id="45954"/>
    <lineage>
        <taxon>Eukaryota</taxon>
        <taxon>Metazoa</taxon>
        <taxon>Spiralia</taxon>
        <taxon>Lophotrochozoa</taxon>
        <taxon>Mollusca</taxon>
        <taxon>Bivalvia</taxon>
        <taxon>Autobranchia</taxon>
        <taxon>Heteroconchia</taxon>
        <taxon>Euheterodonta</taxon>
        <taxon>Imparidentia</taxon>
        <taxon>Neoheterodontei</taxon>
        <taxon>Myida</taxon>
        <taxon>Dreissenoidea</taxon>
        <taxon>Dreissenidae</taxon>
        <taxon>Dreissena</taxon>
    </lineage>
</organism>
<feature type="region of interest" description="Disordered" evidence="1">
    <location>
        <begin position="1"/>
        <end position="24"/>
    </location>
</feature>
<proteinExistence type="predicted"/>
<protein>
    <submittedName>
        <fullName evidence="2">Uncharacterized protein</fullName>
    </submittedName>
</protein>
<dbReference type="Proteomes" id="UP000828390">
    <property type="component" value="Unassembled WGS sequence"/>
</dbReference>